<dbReference type="Proteomes" id="UP000523079">
    <property type="component" value="Unassembled WGS sequence"/>
</dbReference>
<dbReference type="RefSeq" id="WP_182559942.1">
    <property type="nucleotide sequence ID" value="NZ_JACGWT010000003.1"/>
</dbReference>
<reference evidence="1 2" key="1">
    <citation type="submission" date="2020-07" db="EMBL/GenBank/DDBJ databases">
        <title>Sequencing the genomes of 1000 actinobacteria strains.</title>
        <authorList>
            <person name="Klenk H.-P."/>
        </authorList>
    </citation>
    <scope>NUCLEOTIDE SEQUENCE [LARGE SCALE GENOMIC DNA]</scope>
    <source>
        <strain evidence="1 2">DSM 100723</strain>
    </source>
</reference>
<dbReference type="AlphaFoldDB" id="A0A7W3ISB1"/>
<name>A0A7W3ISB1_9ACTN</name>
<dbReference type="EMBL" id="JACGWT010000003">
    <property type="protein sequence ID" value="MBA8794349.1"/>
    <property type="molecule type" value="Genomic_DNA"/>
</dbReference>
<evidence type="ECO:0000313" key="1">
    <source>
        <dbReference type="EMBL" id="MBA8794349.1"/>
    </source>
</evidence>
<sequence>MLNQAAIGIHNWSVHVQAQYAADRGLISVATMDRRFAKTRAQGPDDIQRYREALQAQQPVGDACDTRPNANPVVARKIAACQQRIAAQQPVLRTAAVAMGDWNMHLKDMARHADGKVPGAVAQQIWVRTYRAAPKHIDPYERAAAQLDAAPTCT</sequence>
<comment type="caution">
    <text evidence="1">The sequence shown here is derived from an EMBL/GenBank/DDBJ whole genome shotgun (WGS) entry which is preliminary data.</text>
</comment>
<keyword evidence="2" id="KW-1185">Reference proteome</keyword>
<evidence type="ECO:0000313" key="2">
    <source>
        <dbReference type="Proteomes" id="UP000523079"/>
    </source>
</evidence>
<gene>
    <name evidence="1" type="ORF">FHX74_001968</name>
</gene>
<accession>A0A7W3ISB1</accession>
<protein>
    <submittedName>
        <fullName evidence="1">Uncharacterized protein</fullName>
    </submittedName>
</protein>
<proteinExistence type="predicted"/>
<organism evidence="1 2">
    <name type="scientific">Microlunatus kandeliicorticis</name>
    <dbReference type="NCBI Taxonomy" id="1759536"/>
    <lineage>
        <taxon>Bacteria</taxon>
        <taxon>Bacillati</taxon>
        <taxon>Actinomycetota</taxon>
        <taxon>Actinomycetes</taxon>
        <taxon>Propionibacteriales</taxon>
        <taxon>Propionibacteriaceae</taxon>
        <taxon>Microlunatus</taxon>
    </lineage>
</organism>